<protein>
    <submittedName>
        <fullName evidence="2">ATP synthase F0 subunit 8</fullName>
    </submittedName>
</protein>
<dbReference type="AlphaFoldDB" id="A0A1S5QY59"/>
<proteinExistence type="predicted"/>
<sequence length="52" mass="6567">MPQMSPLNWWTLMIYFILLFMMFHSMNYFMYLYSPSFNMKNKIMTNPANWLW</sequence>
<geneLocation type="mitochondrion" evidence="2"/>
<accession>A0A1S5QY59</accession>
<keyword evidence="1" id="KW-0472">Membrane</keyword>
<keyword evidence="2" id="KW-0496">Mitochondrion</keyword>
<reference evidence="2" key="1">
    <citation type="submission" date="2015-08" db="EMBL/GenBank/DDBJ databases">
        <title>Mitochondrial genomes and implications for higher phylogeny of Neuroptera (Insecta: Neuropteroidea).</title>
        <authorList>
            <person name="Wang Y."/>
            <person name="Liu X."/>
            <person name="Winterton S.L."/>
            <person name="Yang D."/>
        </authorList>
    </citation>
    <scope>NUCLEOTIDE SEQUENCE</scope>
</reference>
<name>A0A1S5QY59_9NEOP</name>
<keyword evidence="1" id="KW-1133">Transmembrane helix</keyword>
<keyword evidence="1" id="KW-0812">Transmembrane</keyword>
<evidence type="ECO:0000256" key="1">
    <source>
        <dbReference type="SAM" id="Phobius"/>
    </source>
</evidence>
<dbReference type="EMBL" id="KT425073">
    <property type="protein sequence ID" value="AMW67842.1"/>
    <property type="molecule type" value="Genomic_DNA"/>
</dbReference>
<evidence type="ECO:0000313" key="2">
    <source>
        <dbReference type="EMBL" id="AMW67842.1"/>
    </source>
</evidence>
<organism evidence="2">
    <name type="scientific">Dilar sp. YW-2016</name>
    <dbReference type="NCBI Taxonomy" id="1821762"/>
    <lineage>
        <taxon>Eukaryota</taxon>
        <taxon>Metazoa</taxon>
        <taxon>Ecdysozoa</taxon>
        <taxon>Arthropoda</taxon>
        <taxon>Hexapoda</taxon>
        <taxon>Insecta</taxon>
        <taxon>Pterygota</taxon>
        <taxon>Neoptera</taxon>
        <taxon>Endopterygota</taxon>
        <taxon>Neuroptera</taxon>
        <taxon>Hemerobiiformia</taxon>
        <taxon>Dilaridae</taxon>
        <taxon>Dilar</taxon>
    </lineage>
</organism>
<feature type="transmembrane region" description="Helical" evidence="1">
    <location>
        <begin position="12"/>
        <end position="33"/>
    </location>
</feature>
<gene>
    <name evidence="2" type="primary">ATP8</name>
</gene>